<proteinExistence type="predicted"/>
<dbReference type="OrthoDB" id="2441629at2759"/>
<keyword evidence="2" id="KW-1185">Reference proteome</keyword>
<sequence length="69" mass="8026">KGRKNQRAAIHKYITERMSTNGEWQSFIAEAFSMLADERMAEKLQFTKDGKIPDVLLYGTSYYETSDEE</sequence>
<protein>
    <submittedName>
        <fullName evidence="1">4712_t:CDS:1</fullName>
    </submittedName>
</protein>
<gene>
    <name evidence="1" type="ORF">AGERDE_LOCUS11128</name>
</gene>
<comment type="caution">
    <text evidence="1">The sequence shown here is derived from an EMBL/GenBank/DDBJ whole genome shotgun (WGS) entry which is preliminary data.</text>
</comment>
<accession>A0A9N9H2Q3</accession>
<evidence type="ECO:0000313" key="1">
    <source>
        <dbReference type="EMBL" id="CAG8644409.1"/>
    </source>
</evidence>
<organism evidence="1 2">
    <name type="scientific">Ambispora gerdemannii</name>
    <dbReference type="NCBI Taxonomy" id="144530"/>
    <lineage>
        <taxon>Eukaryota</taxon>
        <taxon>Fungi</taxon>
        <taxon>Fungi incertae sedis</taxon>
        <taxon>Mucoromycota</taxon>
        <taxon>Glomeromycotina</taxon>
        <taxon>Glomeromycetes</taxon>
        <taxon>Archaeosporales</taxon>
        <taxon>Ambisporaceae</taxon>
        <taxon>Ambispora</taxon>
    </lineage>
</organism>
<dbReference type="AlphaFoldDB" id="A0A9N9H2Q3"/>
<evidence type="ECO:0000313" key="2">
    <source>
        <dbReference type="Proteomes" id="UP000789831"/>
    </source>
</evidence>
<dbReference type="Proteomes" id="UP000789831">
    <property type="component" value="Unassembled WGS sequence"/>
</dbReference>
<feature type="non-terminal residue" evidence="1">
    <location>
        <position position="1"/>
    </location>
</feature>
<dbReference type="EMBL" id="CAJVPL010004193">
    <property type="protein sequence ID" value="CAG8644409.1"/>
    <property type="molecule type" value="Genomic_DNA"/>
</dbReference>
<name>A0A9N9H2Q3_9GLOM</name>
<reference evidence="1" key="1">
    <citation type="submission" date="2021-06" db="EMBL/GenBank/DDBJ databases">
        <authorList>
            <person name="Kallberg Y."/>
            <person name="Tangrot J."/>
            <person name="Rosling A."/>
        </authorList>
    </citation>
    <scope>NUCLEOTIDE SEQUENCE</scope>
    <source>
        <strain evidence="1">MT106</strain>
    </source>
</reference>